<protein>
    <submittedName>
        <fullName evidence="2">7765_t:CDS:1</fullName>
    </submittedName>
</protein>
<organism evidence="2 3">
    <name type="scientific">Paraglomus occultum</name>
    <dbReference type="NCBI Taxonomy" id="144539"/>
    <lineage>
        <taxon>Eukaryota</taxon>
        <taxon>Fungi</taxon>
        <taxon>Fungi incertae sedis</taxon>
        <taxon>Mucoromycota</taxon>
        <taxon>Glomeromycotina</taxon>
        <taxon>Glomeromycetes</taxon>
        <taxon>Paraglomerales</taxon>
        <taxon>Paraglomeraceae</taxon>
        <taxon>Paraglomus</taxon>
    </lineage>
</organism>
<dbReference type="EMBL" id="CAJVPJ010000097">
    <property type="protein sequence ID" value="CAG8476803.1"/>
    <property type="molecule type" value="Genomic_DNA"/>
</dbReference>
<reference evidence="2" key="1">
    <citation type="submission" date="2021-06" db="EMBL/GenBank/DDBJ databases">
        <authorList>
            <person name="Kallberg Y."/>
            <person name="Tangrot J."/>
            <person name="Rosling A."/>
        </authorList>
    </citation>
    <scope>NUCLEOTIDE SEQUENCE</scope>
    <source>
        <strain evidence="2">IA702</strain>
    </source>
</reference>
<gene>
    <name evidence="2" type="ORF">POCULU_LOCUS1328</name>
</gene>
<dbReference type="GO" id="GO:0007059">
    <property type="term" value="P:chromosome segregation"/>
    <property type="evidence" value="ECO:0007669"/>
    <property type="project" value="InterPro"/>
</dbReference>
<name>A0A9N8Z6M1_9GLOM</name>
<evidence type="ECO:0000256" key="1">
    <source>
        <dbReference type="SAM" id="MobiDB-lite"/>
    </source>
</evidence>
<dbReference type="GO" id="GO:0000444">
    <property type="term" value="C:MIS12/MIND type complex"/>
    <property type="evidence" value="ECO:0007669"/>
    <property type="project" value="InterPro"/>
</dbReference>
<dbReference type="AlphaFoldDB" id="A0A9N8Z6M1"/>
<feature type="compositionally biased region" description="Basic residues" evidence="1">
    <location>
        <begin position="1"/>
        <end position="15"/>
    </location>
</feature>
<accession>A0A9N8Z6M1</accession>
<proteinExistence type="predicted"/>
<dbReference type="Proteomes" id="UP000789572">
    <property type="component" value="Unassembled WGS sequence"/>
</dbReference>
<evidence type="ECO:0000313" key="2">
    <source>
        <dbReference type="EMBL" id="CAG8476803.1"/>
    </source>
</evidence>
<keyword evidence="3" id="KW-1185">Reference proteome</keyword>
<dbReference type="Pfam" id="PF08202">
    <property type="entry name" value="MIS13"/>
    <property type="match status" value="1"/>
</dbReference>
<dbReference type="GO" id="GO:0051301">
    <property type="term" value="P:cell division"/>
    <property type="evidence" value="ECO:0007669"/>
    <property type="project" value="InterPro"/>
</dbReference>
<dbReference type="PANTHER" id="PTHR14778">
    <property type="entry name" value="KINETOCHORE-ASSOCIATED PROTEIN DSN1 HOMOLOG"/>
    <property type="match status" value="1"/>
</dbReference>
<evidence type="ECO:0000313" key="3">
    <source>
        <dbReference type="Proteomes" id="UP000789572"/>
    </source>
</evidence>
<dbReference type="InterPro" id="IPR013218">
    <property type="entry name" value="Dsn1/Mis13"/>
</dbReference>
<feature type="region of interest" description="Disordered" evidence="1">
    <location>
        <begin position="1"/>
        <end position="28"/>
    </location>
</feature>
<sequence length="277" mass="31782">MKNGRRSSLHIRGRRASSIGNGFTAKPHESVDPKDYYRHINVDMPEYNRMRQLLIWCGQRTLERQKSKSRNAIKIAKTVEEIVINGLISGLISPSWYTREDTEDRADKPAMKPHPGNIMNAKRLEEYKAILERLQTEEEQLVSLTTQYHTLHARLLDSCAPLPLDGGPIKMAITDVDLSPLSEEDRAFLTEYCSSDTDGERELDESVRALVERYPFQIDNLRKRLYQASIFDEITHLYCEQLMSNLLATVRKRNEGNMQTKAESGDVLRALTRATLC</sequence>
<dbReference type="OrthoDB" id="3364649at2759"/>
<dbReference type="PANTHER" id="PTHR14778:SF2">
    <property type="entry name" value="KINETOCHORE-ASSOCIATED PROTEIN DSN1 HOMOLOG"/>
    <property type="match status" value="1"/>
</dbReference>
<comment type="caution">
    <text evidence="2">The sequence shown here is derived from an EMBL/GenBank/DDBJ whole genome shotgun (WGS) entry which is preliminary data.</text>
</comment>